<evidence type="ECO:0000256" key="3">
    <source>
        <dbReference type="ARBA" id="ARBA00022729"/>
    </source>
</evidence>
<comment type="caution">
    <text evidence="5">The sequence shown here is derived from an EMBL/GenBank/DDBJ whole genome shotgun (WGS) entry which is preliminary data.</text>
</comment>
<feature type="signal peptide" evidence="4">
    <location>
        <begin position="1"/>
        <end position="21"/>
    </location>
</feature>
<comment type="similarity">
    <text evidence="1">Belongs to the bacterial solute-binding protein ModA family.</text>
</comment>
<name>A0ABQ1ICN9_9PROT</name>
<gene>
    <name evidence="5" type="primary">modA</name>
    <name evidence="5" type="ORF">GCM10011505_11560</name>
</gene>
<dbReference type="Gene3D" id="3.40.190.10">
    <property type="entry name" value="Periplasmic binding protein-like II"/>
    <property type="match status" value="2"/>
</dbReference>
<accession>A0ABQ1ICN9</accession>
<dbReference type="PANTHER" id="PTHR30632:SF0">
    <property type="entry name" value="SULFATE-BINDING PROTEIN"/>
    <property type="match status" value="1"/>
</dbReference>
<dbReference type="Pfam" id="PF13531">
    <property type="entry name" value="SBP_bac_11"/>
    <property type="match status" value="1"/>
</dbReference>
<dbReference type="Proteomes" id="UP000603352">
    <property type="component" value="Unassembled WGS sequence"/>
</dbReference>
<proteinExistence type="inferred from homology"/>
<dbReference type="InterPro" id="IPR050682">
    <property type="entry name" value="ModA/WtpA"/>
</dbReference>
<evidence type="ECO:0000313" key="6">
    <source>
        <dbReference type="Proteomes" id="UP000603352"/>
    </source>
</evidence>
<dbReference type="NCBIfam" id="TIGR01256">
    <property type="entry name" value="modA"/>
    <property type="match status" value="1"/>
</dbReference>
<keyword evidence="6" id="KW-1185">Reference proteome</keyword>
<dbReference type="SUPFAM" id="SSF53850">
    <property type="entry name" value="Periplasmic binding protein-like II"/>
    <property type="match status" value="1"/>
</dbReference>
<keyword evidence="3 4" id="KW-0732">Signal</keyword>
<protein>
    <submittedName>
        <fullName evidence="5">Molybdate ABC transporter substrate-binding protein</fullName>
    </submittedName>
</protein>
<dbReference type="PANTHER" id="PTHR30632">
    <property type="entry name" value="MOLYBDATE-BINDING PERIPLASMIC PROTEIN"/>
    <property type="match status" value="1"/>
</dbReference>
<keyword evidence="2" id="KW-0479">Metal-binding</keyword>
<evidence type="ECO:0000256" key="4">
    <source>
        <dbReference type="SAM" id="SignalP"/>
    </source>
</evidence>
<dbReference type="PIRSF" id="PIRSF004846">
    <property type="entry name" value="ModA"/>
    <property type="match status" value="1"/>
</dbReference>
<evidence type="ECO:0000256" key="1">
    <source>
        <dbReference type="ARBA" id="ARBA00009175"/>
    </source>
</evidence>
<dbReference type="EMBL" id="BMDZ01000008">
    <property type="protein sequence ID" value="GGB31759.1"/>
    <property type="molecule type" value="Genomic_DNA"/>
</dbReference>
<feature type="chain" id="PRO_5047437945" evidence="4">
    <location>
        <begin position="22"/>
        <end position="268"/>
    </location>
</feature>
<organism evidence="5 6">
    <name type="scientific">Tistrella bauzanensis</name>
    <dbReference type="NCBI Taxonomy" id="657419"/>
    <lineage>
        <taxon>Bacteria</taxon>
        <taxon>Pseudomonadati</taxon>
        <taxon>Pseudomonadota</taxon>
        <taxon>Alphaproteobacteria</taxon>
        <taxon>Geminicoccales</taxon>
        <taxon>Geminicoccaceae</taxon>
        <taxon>Tistrella</taxon>
    </lineage>
</organism>
<evidence type="ECO:0000313" key="5">
    <source>
        <dbReference type="EMBL" id="GGB31759.1"/>
    </source>
</evidence>
<dbReference type="RefSeq" id="WP_188575819.1">
    <property type="nucleotide sequence ID" value="NZ_BMDZ01000008.1"/>
</dbReference>
<evidence type="ECO:0000256" key="2">
    <source>
        <dbReference type="ARBA" id="ARBA00022723"/>
    </source>
</evidence>
<sequence length="268" mass="27159">MKALFAGLVVLLLHLQPSAAADRPLLVFAAASLAEVMADASDGFTRAGGTAPKVSLAGSGTLARQIIAGAPATLFISAHPKWVAEVEKAGLVAETRPYAANRIVLVVPAGSAATTSGATTSVDGDDGDAAIIAMIDRLLGADGRLAIGDPASVPAGQYARDALTSLGIWQRVEPRTAPVENVRVALALVARGEAPAGIVYASDAAAEPGVAVLAVLPERLHAPVRYPAALITAGGADVSADATAFLDYLTGPEGAKILRRHGLEPIDR</sequence>
<dbReference type="InterPro" id="IPR005950">
    <property type="entry name" value="ModA"/>
</dbReference>
<reference evidence="6" key="1">
    <citation type="journal article" date="2019" name="Int. J. Syst. Evol. Microbiol.">
        <title>The Global Catalogue of Microorganisms (GCM) 10K type strain sequencing project: providing services to taxonomists for standard genome sequencing and annotation.</title>
        <authorList>
            <consortium name="The Broad Institute Genomics Platform"/>
            <consortium name="The Broad Institute Genome Sequencing Center for Infectious Disease"/>
            <person name="Wu L."/>
            <person name="Ma J."/>
        </authorList>
    </citation>
    <scope>NUCLEOTIDE SEQUENCE [LARGE SCALE GENOMIC DNA]</scope>
    <source>
        <strain evidence="6">CGMCC 1.10188</strain>
    </source>
</reference>